<feature type="compositionally biased region" description="Basic and acidic residues" evidence="6">
    <location>
        <begin position="259"/>
        <end position="270"/>
    </location>
</feature>
<feature type="compositionally biased region" description="Low complexity" evidence="6">
    <location>
        <begin position="351"/>
        <end position="366"/>
    </location>
</feature>
<dbReference type="InterPro" id="IPR002501">
    <property type="entry name" value="PsdUridine_synth_N"/>
</dbReference>
<feature type="compositionally biased region" description="Low complexity" evidence="6">
    <location>
        <begin position="324"/>
        <end position="338"/>
    </location>
</feature>
<dbReference type="AlphaFoldDB" id="A0AAV9JM05"/>
<evidence type="ECO:0000256" key="1">
    <source>
        <dbReference type="ARBA" id="ARBA00001166"/>
    </source>
</evidence>
<dbReference type="Gene3D" id="3.30.2350.10">
    <property type="entry name" value="Pseudouridine synthase"/>
    <property type="match status" value="1"/>
</dbReference>
<evidence type="ECO:0000313" key="8">
    <source>
        <dbReference type="EMBL" id="KAK4546284.1"/>
    </source>
</evidence>
<comment type="caution">
    <text evidence="8">The sequence shown here is derived from an EMBL/GenBank/DDBJ whole genome shotgun (WGS) entry which is preliminary data.</text>
</comment>
<dbReference type="EC" id="5.4.99.25" evidence="3"/>
<dbReference type="GO" id="GO:1990481">
    <property type="term" value="P:mRNA pseudouridine synthesis"/>
    <property type="evidence" value="ECO:0007669"/>
    <property type="project" value="TreeGrafter"/>
</dbReference>
<sequence>MGGRELLWRSLKSIGNTLTPATMTSSTSNGTVHEGVFAINKPTGITSAQVIRDVQTHFNPSHLFKPWFAQEQAKKDAETHNQRKKRNNWKARQQLQVKIGHGGTLDPLATGVLILGVGNGTKSLNQFLACTKSYETVLLFGAATDSYDTEGKIVARKPYAHVTREMVEEKLAQFRGKIMQRPPIFSAKRIQGKRLYEYAREGLPLPEGYKIEECALEVQELEMTEWMEGGSHAYQWPEAEAAKAEKDVAAKVLHLEREASVDDAERDKVAVDTTSGAKRKRAEEAETVNGVATEPTGAPSPKRTKSPPPPPNPEPVASGAIPVATATTSTDTTFASTSGVEEVPPEQQHMPTTTEQPQPAAAAKSPCPAPAVRLRMTVTSGFYVRSLCHDLGAAVGSLGIMAALVRTRQGDFELGVNTLWYEDLALGEGVWAPKVEGMLERWNAGEKRMAAKGREGGAEEEGRREEEEDGGVAGVGSARALAEDGGAEDTAAAAEVVERRSGQAKPAARARVRRNTSSEED</sequence>
<feature type="compositionally biased region" description="Basic and acidic residues" evidence="6">
    <location>
        <begin position="449"/>
        <end position="465"/>
    </location>
</feature>
<dbReference type="EMBL" id="JAVFHQ010000015">
    <property type="protein sequence ID" value="KAK4546284.1"/>
    <property type="molecule type" value="Genomic_DNA"/>
</dbReference>
<dbReference type="PANTHER" id="PTHR13767:SF2">
    <property type="entry name" value="PSEUDOURIDYLATE SYNTHASE TRUB1"/>
    <property type="match status" value="1"/>
</dbReference>
<dbReference type="InterPro" id="IPR020103">
    <property type="entry name" value="PsdUridine_synth_cat_dom_sf"/>
</dbReference>
<keyword evidence="4" id="KW-0819">tRNA processing</keyword>
<feature type="region of interest" description="Disordered" evidence="6">
    <location>
        <begin position="449"/>
        <end position="521"/>
    </location>
</feature>
<accession>A0AAV9JM05</accession>
<evidence type="ECO:0000256" key="4">
    <source>
        <dbReference type="ARBA" id="ARBA00022694"/>
    </source>
</evidence>
<dbReference type="GO" id="GO:0160148">
    <property type="term" value="F:tRNA pseudouridine(55) synthase activity"/>
    <property type="evidence" value="ECO:0007669"/>
    <property type="project" value="UniProtKB-EC"/>
</dbReference>
<evidence type="ECO:0000259" key="7">
    <source>
        <dbReference type="Pfam" id="PF01509"/>
    </source>
</evidence>
<keyword evidence="9" id="KW-1185">Reference proteome</keyword>
<feature type="region of interest" description="Disordered" evidence="6">
    <location>
        <begin position="259"/>
        <end position="366"/>
    </location>
</feature>
<evidence type="ECO:0000313" key="9">
    <source>
        <dbReference type="Proteomes" id="UP001324427"/>
    </source>
</evidence>
<comment type="similarity">
    <text evidence="2">Belongs to the pseudouridine synthase TruB family.</text>
</comment>
<comment type="catalytic activity">
    <reaction evidence="1">
        <text>a uridine in mRNA = a pseudouridine in mRNA</text>
        <dbReference type="Rhea" id="RHEA:56644"/>
        <dbReference type="Rhea" id="RHEA-COMP:14658"/>
        <dbReference type="Rhea" id="RHEA-COMP:14659"/>
        <dbReference type="ChEBI" id="CHEBI:65314"/>
        <dbReference type="ChEBI" id="CHEBI:65315"/>
    </reaction>
</comment>
<dbReference type="GO" id="GO:0006400">
    <property type="term" value="P:tRNA modification"/>
    <property type="evidence" value="ECO:0007669"/>
    <property type="project" value="TreeGrafter"/>
</dbReference>
<name>A0AAV9JM05_9PEZI</name>
<evidence type="ECO:0000256" key="2">
    <source>
        <dbReference type="ARBA" id="ARBA00008999"/>
    </source>
</evidence>
<feature type="domain" description="Pseudouridine synthase II N-terminal" evidence="7">
    <location>
        <begin position="97"/>
        <end position="227"/>
    </location>
</feature>
<evidence type="ECO:0000256" key="3">
    <source>
        <dbReference type="ARBA" id="ARBA00012787"/>
    </source>
</evidence>
<dbReference type="SUPFAM" id="SSF55120">
    <property type="entry name" value="Pseudouridine synthase"/>
    <property type="match status" value="1"/>
</dbReference>
<dbReference type="InterPro" id="IPR014780">
    <property type="entry name" value="tRNA_psdUridine_synth_TruB"/>
</dbReference>
<reference evidence="8 9" key="1">
    <citation type="submission" date="2021-11" db="EMBL/GenBank/DDBJ databases">
        <title>Black yeast isolated from Biological Soil Crust.</title>
        <authorList>
            <person name="Kurbessoian T."/>
        </authorList>
    </citation>
    <scope>NUCLEOTIDE SEQUENCE [LARGE SCALE GENOMIC DNA]</scope>
    <source>
        <strain evidence="8 9">CCFEE 5522</strain>
    </source>
</reference>
<protein>
    <recommendedName>
        <fullName evidence="3">tRNA pseudouridine(55) synthase</fullName>
        <ecNumber evidence="3">5.4.99.25</ecNumber>
    </recommendedName>
</protein>
<dbReference type="Pfam" id="PF01509">
    <property type="entry name" value="TruB_N"/>
    <property type="match status" value="1"/>
</dbReference>
<dbReference type="PANTHER" id="PTHR13767">
    <property type="entry name" value="TRNA-PSEUDOURIDINE SYNTHASE"/>
    <property type="match status" value="1"/>
</dbReference>
<evidence type="ECO:0000256" key="5">
    <source>
        <dbReference type="ARBA" id="ARBA00023235"/>
    </source>
</evidence>
<keyword evidence="5" id="KW-0413">Isomerase</keyword>
<organism evidence="8 9">
    <name type="scientific">Oleoguttula mirabilis</name>
    <dbReference type="NCBI Taxonomy" id="1507867"/>
    <lineage>
        <taxon>Eukaryota</taxon>
        <taxon>Fungi</taxon>
        <taxon>Dikarya</taxon>
        <taxon>Ascomycota</taxon>
        <taxon>Pezizomycotina</taxon>
        <taxon>Dothideomycetes</taxon>
        <taxon>Dothideomycetidae</taxon>
        <taxon>Mycosphaerellales</taxon>
        <taxon>Teratosphaeriaceae</taxon>
        <taxon>Oleoguttula</taxon>
    </lineage>
</organism>
<dbReference type="HAMAP" id="MF_01080">
    <property type="entry name" value="TruB_bact"/>
    <property type="match status" value="1"/>
</dbReference>
<dbReference type="GO" id="GO:0005634">
    <property type="term" value="C:nucleus"/>
    <property type="evidence" value="ECO:0007669"/>
    <property type="project" value="TreeGrafter"/>
</dbReference>
<evidence type="ECO:0000256" key="6">
    <source>
        <dbReference type="SAM" id="MobiDB-lite"/>
    </source>
</evidence>
<gene>
    <name evidence="8" type="ORF">LTR36_001961</name>
</gene>
<dbReference type="Proteomes" id="UP001324427">
    <property type="component" value="Unassembled WGS sequence"/>
</dbReference>
<proteinExistence type="inferred from homology"/>
<dbReference type="GO" id="GO:0003723">
    <property type="term" value="F:RNA binding"/>
    <property type="evidence" value="ECO:0007669"/>
    <property type="project" value="InterPro"/>
</dbReference>